<gene>
    <name evidence="2" type="ORF">N0V89_009968</name>
</gene>
<dbReference type="RefSeq" id="XP_056067978.1">
    <property type="nucleotide sequence ID" value="XM_056218713.1"/>
</dbReference>
<evidence type="ECO:0000313" key="2">
    <source>
        <dbReference type="EMBL" id="KAJ4348590.1"/>
    </source>
</evidence>
<feature type="signal peptide" evidence="1">
    <location>
        <begin position="1"/>
        <end position="23"/>
    </location>
</feature>
<keyword evidence="1" id="KW-0732">Signal</keyword>
<feature type="chain" id="PRO_5040778990" description="Cyanovirin-N domain-containing protein" evidence="1">
    <location>
        <begin position="24"/>
        <end position="126"/>
    </location>
</feature>
<evidence type="ECO:0000256" key="1">
    <source>
        <dbReference type="SAM" id="SignalP"/>
    </source>
</evidence>
<evidence type="ECO:0000313" key="3">
    <source>
        <dbReference type="Proteomes" id="UP001140513"/>
    </source>
</evidence>
<dbReference type="AlphaFoldDB" id="A0A9W8XEY5"/>
<sequence>MSVFSFFTILTMALLGATAPIEPKDITPASPLLEPRTDFCAHEPHCALITFDFQKQIELDNETCRDLKDGNSVTGILISKCYCTLFNELAGRLLNEESFGKSISLHLNQGIIERSSSTVFGMLSQG</sequence>
<protein>
    <recommendedName>
        <fullName evidence="4">Cyanovirin-N domain-containing protein</fullName>
    </recommendedName>
</protein>
<dbReference type="EMBL" id="JAPEUX010000007">
    <property type="protein sequence ID" value="KAJ4348590.1"/>
    <property type="molecule type" value="Genomic_DNA"/>
</dbReference>
<name>A0A9W8XEY5_9PLEO</name>
<proteinExistence type="predicted"/>
<keyword evidence="3" id="KW-1185">Reference proteome</keyword>
<reference evidence="2" key="1">
    <citation type="submission" date="2022-10" db="EMBL/GenBank/DDBJ databases">
        <title>Tapping the CABI collections for fungal endophytes: first genome assemblies for Collariella, Neodidymelliopsis, Ascochyta clinopodiicola, Didymella pomorum, Didymosphaeria variabile, Neocosmospora piperis and Neocucurbitaria cava.</title>
        <authorList>
            <person name="Hill R."/>
        </authorList>
    </citation>
    <scope>NUCLEOTIDE SEQUENCE</scope>
    <source>
        <strain evidence="2">IMI 356815</strain>
    </source>
</reference>
<organism evidence="2 3">
    <name type="scientific">Didymosphaeria variabile</name>
    <dbReference type="NCBI Taxonomy" id="1932322"/>
    <lineage>
        <taxon>Eukaryota</taxon>
        <taxon>Fungi</taxon>
        <taxon>Dikarya</taxon>
        <taxon>Ascomycota</taxon>
        <taxon>Pezizomycotina</taxon>
        <taxon>Dothideomycetes</taxon>
        <taxon>Pleosporomycetidae</taxon>
        <taxon>Pleosporales</taxon>
        <taxon>Massarineae</taxon>
        <taxon>Didymosphaeriaceae</taxon>
        <taxon>Didymosphaeria</taxon>
    </lineage>
</organism>
<accession>A0A9W8XEY5</accession>
<comment type="caution">
    <text evidence="2">The sequence shown here is derived from an EMBL/GenBank/DDBJ whole genome shotgun (WGS) entry which is preliminary data.</text>
</comment>
<evidence type="ECO:0008006" key="4">
    <source>
        <dbReference type="Google" id="ProtNLM"/>
    </source>
</evidence>
<dbReference type="Proteomes" id="UP001140513">
    <property type="component" value="Unassembled WGS sequence"/>
</dbReference>
<dbReference type="GeneID" id="80913498"/>